<dbReference type="GO" id="GO:0005576">
    <property type="term" value="C:extracellular region"/>
    <property type="evidence" value="ECO:0007669"/>
    <property type="project" value="InterPro"/>
</dbReference>
<dbReference type="AlphaFoldDB" id="A0A4C1WWF1"/>
<comment type="caution">
    <text evidence="2">The sequence shown here is derived from an EMBL/GenBank/DDBJ whole genome shotgun (WGS) entry which is preliminary data.</text>
</comment>
<dbReference type="InterPro" id="IPR036645">
    <property type="entry name" value="Elafin-like_sf"/>
</dbReference>
<dbReference type="SUPFAM" id="SSF57256">
    <property type="entry name" value="Elafin-like"/>
    <property type="match status" value="1"/>
</dbReference>
<evidence type="ECO:0000313" key="2">
    <source>
        <dbReference type="EMBL" id="GBP54395.1"/>
    </source>
</evidence>
<dbReference type="GO" id="GO:0030414">
    <property type="term" value="F:peptidase inhibitor activity"/>
    <property type="evidence" value="ECO:0007669"/>
    <property type="project" value="InterPro"/>
</dbReference>
<dbReference type="Proteomes" id="UP000299102">
    <property type="component" value="Unassembled WGS sequence"/>
</dbReference>
<protein>
    <recommendedName>
        <fullName evidence="1">WAP domain-containing protein</fullName>
    </recommendedName>
</protein>
<dbReference type="OrthoDB" id="8187079at2759"/>
<dbReference type="EMBL" id="BGZK01000646">
    <property type="protein sequence ID" value="GBP54395.1"/>
    <property type="molecule type" value="Genomic_DNA"/>
</dbReference>
<organism evidence="2 3">
    <name type="scientific">Eumeta variegata</name>
    <name type="common">Bagworm moth</name>
    <name type="synonym">Eumeta japonica</name>
    <dbReference type="NCBI Taxonomy" id="151549"/>
    <lineage>
        <taxon>Eukaryota</taxon>
        <taxon>Metazoa</taxon>
        <taxon>Ecdysozoa</taxon>
        <taxon>Arthropoda</taxon>
        <taxon>Hexapoda</taxon>
        <taxon>Insecta</taxon>
        <taxon>Pterygota</taxon>
        <taxon>Neoptera</taxon>
        <taxon>Endopterygota</taxon>
        <taxon>Lepidoptera</taxon>
        <taxon>Glossata</taxon>
        <taxon>Ditrysia</taxon>
        <taxon>Tineoidea</taxon>
        <taxon>Psychidae</taxon>
        <taxon>Oiketicinae</taxon>
        <taxon>Eumeta</taxon>
    </lineage>
</organism>
<keyword evidence="3" id="KW-1185">Reference proteome</keyword>
<sequence length="126" mass="13344">MGGGDHVLSDCSHARSFLETTVGTYKSKPSFFYSISAAGECPQATKVYGCSPKCVNNYDCSHGKLCCENSCHTKSCVEKAAYGGASNDRGKGQSGGAGVYCNNVKCSPFEVCKQDPATKRMKCSRA</sequence>
<gene>
    <name evidence="2" type="ORF">EVAR_29471_1</name>
</gene>
<accession>A0A4C1WWF1</accession>
<evidence type="ECO:0000313" key="3">
    <source>
        <dbReference type="Proteomes" id="UP000299102"/>
    </source>
</evidence>
<dbReference type="PROSITE" id="PS51390">
    <property type="entry name" value="WAP"/>
    <property type="match status" value="1"/>
</dbReference>
<reference evidence="2 3" key="1">
    <citation type="journal article" date="2019" name="Commun. Biol.">
        <title>The bagworm genome reveals a unique fibroin gene that provides high tensile strength.</title>
        <authorList>
            <person name="Kono N."/>
            <person name="Nakamura H."/>
            <person name="Ohtoshi R."/>
            <person name="Tomita M."/>
            <person name="Numata K."/>
            <person name="Arakawa K."/>
        </authorList>
    </citation>
    <scope>NUCLEOTIDE SEQUENCE [LARGE SCALE GENOMIC DNA]</scope>
</reference>
<feature type="domain" description="WAP" evidence="1">
    <location>
        <begin position="34"/>
        <end position="80"/>
    </location>
</feature>
<proteinExistence type="predicted"/>
<name>A0A4C1WWF1_EUMVA</name>
<dbReference type="InterPro" id="IPR008197">
    <property type="entry name" value="WAP_dom"/>
</dbReference>
<evidence type="ECO:0000259" key="1">
    <source>
        <dbReference type="PROSITE" id="PS51390"/>
    </source>
</evidence>
<dbReference type="Pfam" id="PF00095">
    <property type="entry name" value="WAP"/>
    <property type="match status" value="1"/>
</dbReference>